<dbReference type="InterPro" id="IPR022786">
    <property type="entry name" value="Geminin/Multicilin"/>
</dbReference>
<name>A0A3L8E1S1_OOCBI</name>
<reference evidence="3" key="1">
    <citation type="journal article" date="2018" name="Genome Res.">
        <title>The genomic architecture and molecular evolution of ant odorant receptors.</title>
        <authorList>
            <person name="McKenzie S.K."/>
            <person name="Kronauer D.J.C."/>
        </authorList>
    </citation>
    <scope>NUCLEOTIDE SEQUENCE [LARGE SCALE GENOMIC DNA]</scope>
    <source>
        <strain evidence="3">Clonal line C1</strain>
    </source>
</reference>
<evidence type="ECO:0008006" key="4">
    <source>
        <dbReference type="Google" id="ProtNLM"/>
    </source>
</evidence>
<protein>
    <recommendedName>
        <fullName evidence="4">Geminin</fullName>
    </recommendedName>
</protein>
<feature type="region of interest" description="Disordered" evidence="2">
    <location>
        <begin position="43"/>
        <end position="79"/>
    </location>
</feature>
<feature type="compositionally biased region" description="Basic and acidic residues" evidence="2">
    <location>
        <begin position="70"/>
        <end position="79"/>
    </location>
</feature>
<dbReference type="EMBL" id="QOIP01000001">
    <property type="protein sequence ID" value="RLU26403.1"/>
    <property type="molecule type" value="Genomic_DNA"/>
</dbReference>
<accession>A0A3L8E1S1</accession>
<dbReference type="OrthoDB" id="10043826at2759"/>
<feature type="region of interest" description="Disordered" evidence="2">
    <location>
        <begin position="1"/>
        <end position="28"/>
    </location>
</feature>
<feature type="coiled-coil region" evidence="1">
    <location>
        <begin position="115"/>
        <end position="149"/>
    </location>
</feature>
<dbReference type="Proteomes" id="UP000279307">
    <property type="component" value="Chromosome 1"/>
</dbReference>
<gene>
    <name evidence="3" type="ORF">DMN91_000197</name>
</gene>
<dbReference type="Gene3D" id="1.20.5.1180">
    <property type="entry name" value="Geminin coiled-coil domain"/>
    <property type="match status" value="1"/>
</dbReference>
<dbReference type="Pfam" id="PF07412">
    <property type="entry name" value="Geminin"/>
    <property type="match status" value="1"/>
</dbReference>
<comment type="caution">
    <text evidence="3">The sequence shown here is derived from an EMBL/GenBank/DDBJ whole genome shotgun (WGS) entry which is preliminary data.</text>
</comment>
<dbReference type="AlphaFoldDB" id="A0A3L8E1S1"/>
<evidence type="ECO:0000256" key="1">
    <source>
        <dbReference type="SAM" id="Coils"/>
    </source>
</evidence>
<evidence type="ECO:0000313" key="3">
    <source>
        <dbReference type="EMBL" id="RLU26403.1"/>
    </source>
</evidence>
<evidence type="ECO:0000256" key="2">
    <source>
        <dbReference type="SAM" id="MobiDB-lite"/>
    </source>
</evidence>
<keyword evidence="1" id="KW-0175">Coiled coil</keyword>
<feature type="compositionally biased region" description="Low complexity" evidence="2">
    <location>
        <begin position="52"/>
        <end position="61"/>
    </location>
</feature>
<dbReference type="SUPFAM" id="SSF111469">
    <property type="entry name" value="Geminin coiled-coil domain"/>
    <property type="match status" value="1"/>
</dbReference>
<organism evidence="3">
    <name type="scientific">Ooceraea biroi</name>
    <name type="common">Clonal raider ant</name>
    <name type="synonym">Cerapachys biroi</name>
    <dbReference type="NCBI Taxonomy" id="2015173"/>
    <lineage>
        <taxon>Eukaryota</taxon>
        <taxon>Metazoa</taxon>
        <taxon>Ecdysozoa</taxon>
        <taxon>Arthropoda</taxon>
        <taxon>Hexapoda</taxon>
        <taxon>Insecta</taxon>
        <taxon>Pterygota</taxon>
        <taxon>Neoptera</taxon>
        <taxon>Endopterygota</taxon>
        <taxon>Hymenoptera</taxon>
        <taxon>Apocrita</taxon>
        <taxon>Aculeata</taxon>
        <taxon>Formicoidea</taxon>
        <taxon>Formicidae</taxon>
        <taxon>Dorylinae</taxon>
        <taxon>Ooceraea</taxon>
    </lineage>
</organism>
<reference evidence="3" key="2">
    <citation type="submission" date="2018-07" db="EMBL/GenBank/DDBJ databases">
        <authorList>
            <person name="Mckenzie S.K."/>
            <person name="Kronauer D.J.C."/>
        </authorList>
    </citation>
    <scope>NUCLEOTIDE SEQUENCE</scope>
    <source>
        <strain evidence="3">Clonal line C1</strain>
    </source>
</reference>
<dbReference type="GO" id="GO:0006275">
    <property type="term" value="P:regulation of DNA replication"/>
    <property type="evidence" value="ECO:0007669"/>
    <property type="project" value="InterPro"/>
</dbReference>
<proteinExistence type="predicted"/>
<sequence>MESDNVDISSKDKGRRPLHTLQPAANDNEALVGADRIIKSKSTHQLKEAKTKFNTNNTANKGKPKGRKKVKEDKAVQTAREEKVKIEVNDLISTGMHNPSENYWQVLAERRRIALENTLTENKRLEQYVESLEEKLHVYKEMLEETKVVVEVLQEMIEDNENVNNLSDDTVL</sequence>